<proteinExistence type="inferred from homology"/>
<dbReference type="Pfam" id="PF01740">
    <property type="entry name" value="STAS"/>
    <property type="match status" value="1"/>
</dbReference>
<keyword evidence="5" id="KW-1185">Reference proteome</keyword>
<evidence type="ECO:0000256" key="1">
    <source>
        <dbReference type="ARBA" id="ARBA00009013"/>
    </source>
</evidence>
<reference evidence="4" key="2">
    <citation type="submission" date="2020-09" db="EMBL/GenBank/DDBJ databases">
        <authorList>
            <person name="Sun Q."/>
            <person name="Ohkuma M."/>
        </authorList>
    </citation>
    <scope>NUCLEOTIDE SEQUENCE</scope>
    <source>
        <strain evidence="4">JCM 3313</strain>
    </source>
</reference>
<reference evidence="4" key="1">
    <citation type="journal article" date="2014" name="Int. J. Syst. Evol. Microbiol.">
        <title>Complete genome sequence of Corynebacterium casei LMG S-19264T (=DSM 44701T), isolated from a smear-ripened cheese.</title>
        <authorList>
            <consortium name="US DOE Joint Genome Institute (JGI-PGF)"/>
            <person name="Walter F."/>
            <person name="Albersmeier A."/>
            <person name="Kalinowski J."/>
            <person name="Ruckert C."/>
        </authorList>
    </citation>
    <scope>NUCLEOTIDE SEQUENCE</scope>
    <source>
        <strain evidence="4">JCM 3313</strain>
    </source>
</reference>
<dbReference type="Proteomes" id="UP000639606">
    <property type="component" value="Unassembled WGS sequence"/>
</dbReference>
<protein>
    <recommendedName>
        <fullName evidence="2">Anti-sigma factor antagonist</fullName>
    </recommendedName>
</protein>
<dbReference type="PANTHER" id="PTHR33495:SF2">
    <property type="entry name" value="ANTI-SIGMA FACTOR ANTAGONIST TM_1081-RELATED"/>
    <property type="match status" value="1"/>
</dbReference>
<dbReference type="PANTHER" id="PTHR33495">
    <property type="entry name" value="ANTI-SIGMA FACTOR ANTAGONIST TM_1081-RELATED-RELATED"/>
    <property type="match status" value="1"/>
</dbReference>
<sequence length="126" mass="13729">MVSNDQPDPDYTEPLRVGREQRERAVLVHATGEVDPSTAPLLREQLTAAFEDAGTSRLPVVVDLSGVSFFASVGLSLLVEHHQQGQRQGTPLRVVAPARTMLRALRATTLNQLLDLYPTLTDALDA</sequence>
<accession>A0A918ALJ5</accession>
<dbReference type="RefSeq" id="WP_189223671.1">
    <property type="nucleotide sequence ID" value="NZ_BMRG01000004.1"/>
</dbReference>
<gene>
    <name evidence="4" type="ORF">GCM10010185_28330</name>
</gene>
<dbReference type="GO" id="GO:0043856">
    <property type="term" value="F:anti-sigma factor antagonist activity"/>
    <property type="evidence" value="ECO:0007669"/>
    <property type="project" value="InterPro"/>
</dbReference>
<dbReference type="CDD" id="cd07043">
    <property type="entry name" value="STAS_anti-anti-sigma_factors"/>
    <property type="match status" value="1"/>
</dbReference>
<dbReference type="InterPro" id="IPR036513">
    <property type="entry name" value="STAS_dom_sf"/>
</dbReference>
<dbReference type="SUPFAM" id="SSF52091">
    <property type="entry name" value="SpoIIaa-like"/>
    <property type="match status" value="1"/>
</dbReference>
<feature type="domain" description="STAS" evidence="3">
    <location>
        <begin position="15"/>
        <end position="126"/>
    </location>
</feature>
<dbReference type="InterPro" id="IPR003658">
    <property type="entry name" value="Anti-sigma_ant"/>
</dbReference>
<dbReference type="InterPro" id="IPR002645">
    <property type="entry name" value="STAS_dom"/>
</dbReference>
<evidence type="ECO:0000259" key="3">
    <source>
        <dbReference type="PROSITE" id="PS50801"/>
    </source>
</evidence>
<evidence type="ECO:0000313" key="5">
    <source>
        <dbReference type="Proteomes" id="UP000639606"/>
    </source>
</evidence>
<comment type="caution">
    <text evidence="4">The sequence shown here is derived from an EMBL/GenBank/DDBJ whole genome shotgun (WGS) entry which is preliminary data.</text>
</comment>
<evidence type="ECO:0000313" key="4">
    <source>
        <dbReference type="EMBL" id="GGP54219.1"/>
    </source>
</evidence>
<name>A0A918ALJ5_9PSEU</name>
<dbReference type="PROSITE" id="PS50801">
    <property type="entry name" value="STAS"/>
    <property type="match status" value="1"/>
</dbReference>
<dbReference type="NCBIfam" id="TIGR00377">
    <property type="entry name" value="ant_ant_sig"/>
    <property type="match status" value="1"/>
</dbReference>
<dbReference type="Gene3D" id="3.30.750.24">
    <property type="entry name" value="STAS domain"/>
    <property type="match status" value="1"/>
</dbReference>
<comment type="similarity">
    <text evidence="1 2">Belongs to the anti-sigma-factor antagonist family.</text>
</comment>
<dbReference type="EMBL" id="BMRG01000004">
    <property type="protein sequence ID" value="GGP54219.1"/>
    <property type="molecule type" value="Genomic_DNA"/>
</dbReference>
<evidence type="ECO:0000256" key="2">
    <source>
        <dbReference type="RuleBase" id="RU003749"/>
    </source>
</evidence>
<dbReference type="AlphaFoldDB" id="A0A918ALJ5"/>
<organism evidence="4 5">
    <name type="scientific">Saccharothrix coeruleofusca</name>
    <dbReference type="NCBI Taxonomy" id="33919"/>
    <lineage>
        <taxon>Bacteria</taxon>
        <taxon>Bacillati</taxon>
        <taxon>Actinomycetota</taxon>
        <taxon>Actinomycetes</taxon>
        <taxon>Pseudonocardiales</taxon>
        <taxon>Pseudonocardiaceae</taxon>
        <taxon>Saccharothrix</taxon>
    </lineage>
</organism>